<feature type="transmembrane region" description="Helical" evidence="8">
    <location>
        <begin position="352"/>
        <end position="371"/>
    </location>
</feature>
<dbReference type="PROSITE" id="PS50283">
    <property type="entry name" value="NA_SOLUT_SYMP_3"/>
    <property type="match status" value="1"/>
</dbReference>
<feature type="transmembrane region" description="Helical" evidence="8">
    <location>
        <begin position="323"/>
        <end position="345"/>
    </location>
</feature>
<dbReference type="GO" id="GO:0015204">
    <property type="term" value="F:urea transmembrane transporter activity"/>
    <property type="evidence" value="ECO:0007669"/>
    <property type="project" value="InterPro"/>
</dbReference>
<reference evidence="9 10" key="1">
    <citation type="submission" date="2016-02" db="EMBL/GenBank/DDBJ databases">
        <title>Complete genome sequence and transcriptome regulation of the pentose utilising yeast Sugiyamaella lignohabitans.</title>
        <authorList>
            <person name="Bellasio M."/>
            <person name="Peymann A."/>
            <person name="Valli M."/>
            <person name="Sipitzky M."/>
            <person name="Graf A."/>
            <person name="Sauer M."/>
            <person name="Marx H."/>
            <person name="Mattanovich D."/>
        </authorList>
    </citation>
    <scope>NUCLEOTIDE SEQUENCE [LARGE SCALE GENOMIC DNA]</scope>
    <source>
        <strain evidence="9 10">CBS 10342</strain>
    </source>
</reference>
<evidence type="ECO:0000256" key="8">
    <source>
        <dbReference type="SAM" id="Phobius"/>
    </source>
</evidence>
<evidence type="ECO:0000313" key="10">
    <source>
        <dbReference type="Proteomes" id="UP000189580"/>
    </source>
</evidence>
<dbReference type="InterPro" id="IPR038377">
    <property type="entry name" value="Na/Glc_symporter_sf"/>
</dbReference>
<organism evidence="9 10">
    <name type="scientific">Sugiyamaella lignohabitans</name>
    <dbReference type="NCBI Taxonomy" id="796027"/>
    <lineage>
        <taxon>Eukaryota</taxon>
        <taxon>Fungi</taxon>
        <taxon>Dikarya</taxon>
        <taxon>Ascomycota</taxon>
        <taxon>Saccharomycotina</taxon>
        <taxon>Dipodascomycetes</taxon>
        <taxon>Dipodascales</taxon>
        <taxon>Trichomonascaceae</taxon>
        <taxon>Sugiyamaella</taxon>
    </lineage>
</organism>
<dbReference type="EMBL" id="CP014501">
    <property type="protein sequence ID" value="ANB12688.1"/>
    <property type="molecule type" value="Genomic_DNA"/>
</dbReference>
<dbReference type="NCBIfam" id="TIGR00813">
    <property type="entry name" value="sss"/>
    <property type="match status" value="1"/>
</dbReference>
<feature type="transmembrane region" description="Helical" evidence="8">
    <location>
        <begin position="505"/>
        <end position="530"/>
    </location>
</feature>
<name>A0A161HL45_9ASCO</name>
<feature type="transmembrane region" description="Helical" evidence="8">
    <location>
        <begin position="474"/>
        <end position="493"/>
    </location>
</feature>
<feature type="transmembrane region" description="Helical" evidence="8">
    <location>
        <begin position="90"/>
        <end position="109"/>
    </location>
</feature>
<evidence type="ECO:0000256" key="4">
    <source>
        <dbReference type="ARBA" id="ARBA00022692"/>
    </source>
</evidence>
<keyword evidence="5 8" id="KW-1133">Transmembrane helix</keyword>
<dbReference type="Gene3D" id="1.20.1730.10">
    <property type="entry name" value="Sodium/glucose cotransporter"/>
    <property type="match status" value="1"/>
</dbReference>
<keyword evidence="6 8" id="KW-0472">Membrane</keyword>
<accession>A0A161HL45</accession>
<evidence type="ECO:0000256" key="5">
    <source>
        <dbReference type="ARBA" id="ARBA00022989"/>
    </source>
</evidence>
<dbReference type="Pfam" id="PF00474">
    <property type="entry name" value="SSF"/>
    <property type="match status" value="1"/>
</dbReference>
<evidence type="ECO:0000256" key="7">
    <source>
        <dbReference type="RuleBase" id="RU362091"/>
    </source>
</evidence>
<evidence type="ECO:0000256" key="1">
    <source>
        <dbReference type="ARBA" id="ARBA00004141"/>
    </source>
</evidence>
<dbReference type="InterPro" id="IPR001734">
    <property type="entry name" value="Na/solute_symporter"/>
</dbReference>
<feature type="transmembrane region" description="Helical" evidence="8">
    <location>
        <begin position="62"/>
        <end position="84"/>
    </location>
</feature>
<feature type="transmembrane region" description="Helical" evidence="8">
    <location>
        <begin position="29"/>
        <end position="50"/>
    </location>
</feature>
<protein>
    <submittedName>
        <fullName evidence="9">Dur3p</fullName>
    </submittedName>
</protein>
<dbReference type="GO" id="GO:0005886">
    <property type="term" value="C:plasma membrane"/>
    <property type="evidence" value="ECO:0007669"/>
    <property type="project" value="TreeGrafter"/>
</dbReference>
<keyword evidence="10" id="KW-1185">Reference proteome</keyword>
<dbReference type="PANTHER" id="PTHR46154">
    <property type="match status" value="1"/>
</dbReference>
<dbReference type="CDD" id="cd11476">
    <property type="entry name" value="SLC5sbd_DUR3"/>
    <property type="match status" value="1"/>
</dbReference>
<feature type="transmembrane region" description="Helical" evidence="8">
    <location>
        <begin position="391"/>
        <end position="412"/>
    </location>
</feature>
<dbReference type="RefSeq" id="XP_018735165.1">
    <property type="nucleotide sequence ID" value="XM_018882925.1"/>
</dbReference>
<dbReference type="PANTHER" id="PTHR46154:SF4">
    <property type="entry name" value="UREA ACTIVE TRANSPORTER"/>
    <property type="match status" value="1"/>
</dbReference>
<feature type="transmembrane region" description="Helical" evidence="8">
    <location>
        <begin position="150"/>
        <end position="171"/>
    </location>
</feature>
<dbReference type="AlphaFoldDB" id="A0A161HL45"/>
<keyword evidence="4 8" id="KW-0812">Transmembrane</keyword>
<dbReference type="Proteomes" id="UP000189580">
    <property type="component" value="Chromosome a"/>
</dbReference>
<dbReference type="KEGG" id="slb:AWJ20_955"/>
<sequence length="595" mass="64132">MAIELKKKAPTAHTFLEVVRQRYGTATHIVYLCFGLATNILVTAMLLTGGSAVVSDLTGMNTVAACFLLPLGVVIYTLFGGIRATFLTDYIHTVIIYVIILVFAFTVYATSDLIGSPGRLYDLLVKLAETSPLAGNAEGSYLTMKSRSGGIFYVINLAGNFGTVFLDNGYWNKAIAASPASALPGYVMGGLAWFSIPWLLATTLGLAALALQHNPAWPTYPNPMSAADVSAGLVLPNAAVALLGKGGAGAALILVFMAVTSASSAELIAVSSIFTFDIYKTYFNPTASGKRLIWITHTTVIAYGLVMAGFSVGLFYAGVSMGYLYLLMGVIISAGVIPLCLTLMWKGLNWHAATFTPVIGFIFAITSWLSTTKGLFGTLNVTTTGSEMPMLAGNVVALCSPLVIVPVLTLIFKMDNYDFEELKNIKSVKDDYPVEEETTIDSTEASKTMAVVNEEAIAARDAADQLILHKYSKIARILTVVIALSLLIIWPMPMYGSGYIFSKKFFTGWVVVAVIWGMMGLLAVGVYPLIESRLAIAHTLRGIFWDLTGQSYKLRAWQNAHPEEMHGHVQRGVDAQIFNAPGSPPPELSEREEKE</sequence>
<comment type="similarity">
    <text evidence="2 7">Belongs to the sodium:solute symporter (SSF) (TC 2.A.21) family.</text>
</comment>
<feature type="transmembrane region" description="Helical" evidence="8">
    <location>
        <begin position="191"/>
        <end position="211"/>
    </location>
</feature>
<comment type="subcellular location">
    <subcellularLocation>
        <location evidence="1">Membrane</location>
        <topology evidence="1">Multi-pass membrane protein</topology>
    </subcellularLocation>
</comment>
<dbReference type="InterPro" id="IPR031155">
    <property type="entry name" value="DUR"/>
</dbReference>
<feature type="transmembrane region" description="Helical" evidence="8">
    <location>
        <begin position="223"/>
        <end position="244"/>
    </location>
</feature>
<feature type="transmembrane region" description="Helical" evidence="8">
    <location>
        <begin position="250"/>
        <end position="279"/>
    </location>
</feature>
<dbReference type="GeneID" id="30038044"/>
<proteinExistence type="inferred from homology"/>
<evidence type="ECO:0000256" key="3">
    <source>
        <dbReference type="ARBA" id="ARBA00022448"/>
    </source>
</evidence>
<gene>
    <name evidence="9" type="primary">DUR3</name>
    <name evidence="9" type="ORF">AWJ20_955</name>
</gene>
<evidence type="ECO:0000313" key="9">
    <source>
        <dbReference type="EMBL" id="ANB12688.1"/>
    </source>
</evidence>
<dbReference type="GO" id="GO:0015606">
    <property type="term" value="F:spermidine transmembrane transporter activity"/>
    <property type="evidence" value="ECO:0007669"/>
    <property type="project" value="TreeGrafter"/>
</dbReference>
<evidence type="ECO:0000256" key="6">
    <source>
        <dbReference type="ARBA" id="ARBA00023136"/>
    </source>
</evidence>
<keyword evidence="3" id="KW-0813">Transport</keyword>
<dbReference type="OrthoDB" id="6132759at2759"/>
<evidence type="ECO:0000256" key="2">
    <source>
        <dbReference type="ARBA" id="ARBA00006434"/>
    </source>
</evidence>
<feature type="transmembrane region" description="Helical" evidence="8">
    <location>
        <begin position="291"/>
        <end position="317"/>
    </location>
</feature>
<dbReference type="GO" id="GO:0015489">
    <property type="term" value="F:putrescine transmembrane transporter activity"/>
    <property type="evidence" value="ECO:0007669"/>
    <property type="project" value="TreeGrafter"/>
</dbReference>